<dbReference type="EMBL" id="JACIED010000005">
    <property type="protein sequence ID" value="MBB4009711.1"/>
    <property type="molecule type" value="Genomic_DNA"/>
</dbReference>
<evidence type="ECO:0000313" key="4">
    <source>
        <dbReference type="Proteomes" id="UP000185598"/>
    </source>
</evidence>
<dbReference type="PROSITE" id="PS51257">
    <property type="entry name" value="PROKAR_LIPOPROTEIN"/>
    <property type="match status" value="1"/>
</dbReference>
<dbReference type="STRING" id="887144.BJF91_05895"/>
<evidence type="ECO:0000256" key="1">
    <source>
        <dbReference type="SAM" id="SignalP"/>
    </source>
</evidence>
<evidence type="ECO:0000313" key="5">
    <source>
        <dbReference type="Proteomes" id="UP000544107"/>
    </source>
</evidence>
<dbReference type="RefSeq" id="WP_075613488.1">
    <property type="nucleotide sequence ID" value="NZ_JACIED010000005.1"/>
</dbReference>
<evidence type="ECO:0008006" key="6">
    <source>
        <dbReference type="Google" id="ProtNLM"/>
    </source>
</evidence>
<reference evidence="2 5" key="2">
    <citation type="submission" date="2020-08" db="EMBL/GenBank/DDBJ databases">
        <title>Genomic Encyclopedia of Type Strains, Phase IV (KMG-IV): sequencing the most valuable type-strain genomes for metagenomic binning, comparative biology and taxonomic classification.</title>
        <authorList>
            <person name="Goeker M."/>
        </authorList>
    </citation>
    <scope>NUCLEOTIDE SEQUENCE [LARGE SCALE GENOMIC DNA]</scope>
    <source>
        <strain evidence="2 5">DSM 100021</strain>
    </source>
</reference>
<dbReference type="Proteomes" id="UP000185598">
    <property type="component" value="Unassembled WGS sequence"/>
</dbReference>
<sequence>MKITKTISALATIALLSGCAMSQERYMAMKTAFEGSPKLRQKAVAECELHESKMSPKTIRNVALVANTTPDKMPYVICSRLMNGLVSGRLTYEDYRKTITSDAPPPEVIKVIQGR</sequence>
<feature type="signal peptide" evidence="1">
    <location>
        <begin position="1"/>
        <end position="22"/>
    </location>
</feature>
<proteinExistence type="predicted"/>
<dbReference type="AlphaFoldDB" id="A0A1Q9A867"/>
<dbReference type="OrthoDB" id="8453105at2"/>
<protein>
    <recommendedName>
        <fullName evidence="6">Lipoprotein</fullName>
    </recommendedName>
</protein>
<evidence type="ECO:0000313" key="3">
    <source>
        <dbReference type="EMBL" id="OLP50783.1"/>
    </source>
</evidence>
<evidence type="ECO:0000313" key="2">
    <source>
        <dbReference type="EMBL" id="MBB4009711.1"/>
    </source>
</evidence>
<keyword evidence="4" id="KW-1185">Reference proteome</keyword>
<accession>A0A1Q9A867</accession>
<keyword evidence="1" id="KW-0732">Signal</keyword>
<dbReference type="EMBL" id="MKIN01000020">
    <property type="protein sequence ID" value="OLP50783.1"/>
    <property type="molecule type" value="Genomic_DNA"/>
</dbReference>
<organism evidence="3 4">
    <name type="scientific">Allorhizobium taibaishanense</name>
    <dbReference type="NCBI Taxonomy" id="887144"/>
    <lineage>
        <taxon>Bacteria</taxon>
        <taxon>Pseudomonadati</taxon>
        <taxon>Pseudomonadota</taxon>
        <taxon>Alphaproteobacteria</taxon>
        <taxon>Hyphomicrobiales</taxon>
        <taxon>Rhizobiaceae</taxon>
        <taxon>Rhizobium/Agrobacterium group</taxon>
        <taxon>Allorhizobium</taxon>
    </lineage>
</organism>
<reference evidence="3 4" key="1">
    <citation type="submission" date="2016-09" db="EMBL/GenBank/DDBJ databases">
        <title>Rhizobium oryziradicis sp. nov., isolated from the root of rice.</title>
        <authorList>
            <person name="Zhao J."/>
            <person name="Zhang X."/>
        </authorList>
    </citation>
    <scope>NUCLEOTIDE SEQUENCE [LARGE SCALE GENOMIC DNA]</scope>
    <source>
        <strain evidence="3 4">14971</strain>
    </source>
</reference>
<dbReference type="Proteomes" id="UP000544107">
    <property type="component" value="Unassembled WGS sequence"/>
</dbReference>
<name>A0A1Q9A867_9HYPH</name>
<gene>
    <name evidence="3" type="ORF">BJF91_05895</name>
    <name evidence="2" type="ORF">GGQ71_003999</name>
</gene>
<feature type="chain" id="PRO_5044564395" description="Lipoprotein" evidence="1">
    <location>
        <begin position="23"/>
        <end position="115"/>
    </location>
</feature>
<comment type="caution">
    <text evidence="3">The sequence shown here is derived from an EMBL/GenBank/DDBJ whole genome shotgun (WGS) entry which is preliminary data.</text>
</comment>